<dbReference type="InterPro" id="IPR036188">
    <property type="entry name" value="FAD/NAD-bd_sf"/>
</dbReference>
<dbReference type="EMBL" id="KZ613474">
    <property type="protein sequence ID" value="PMD23510.1"/>
    <property type="molecule type" value="Genomic_DNA"/>
</dbReference>
<feature type="domain" description="Glucose-methanol-choline oxidoreductase C-terminal" evidence="1">
    <location>
        <begin position="40"/>
        <end position="78"/>
    </location>
</feature>
<dbReference type="STRING" id="1745343.A0A2J6QB68"/>
<keyword evidence="3" id="KW-1185">Reference proteome</keyword>
<gene>
    <name evidence="2" type="ORF">NA56DRAFT_700897</name>
</gene>
<evidence type="ECO:0000313" key="2">
    <source>
        <dbReference type="EMBL" id="PMD23510.1"/>
    </source>
</evidence>
<evidence type="ECO:0000313" key="3">
    <source>
        <dbReference type="Proteomes" id="UP000235672"/>
    </source>
</evidence>
<sequence length="107" mass="12334">MSKLVDARPLSKFFQDAGKRMLGHFLAAKRKVIRIEETKVLAMEQMISSYRPAGSCMMAPSPKEGVVDERLRVHVLKNPRDREVRRVPPLCRGGPSSRVFIWRRKDE</sequence>
<dbReference type="AlphaFoldDB" id="A0A2J6QB68"/>
<dbReference type="InterPro" id="IPR007867">
    <property type="entry name" value="GMC_OxRtase_C"/>
</dbReference>
<name>A0A2J6QB68_9HELO</name>
<organism evidence="2 3">
    <name type="scientific">Hyaloscypha hepaticicola</name>
    <dbReference type="NCBI Taxonomy" id="2082293"/>
    <lineage>
        <taxon>Eukaryota</taxon>
        <taxon>Fungi</taxon>
        <taxon>Dikarya</taxon>
        <taxon>Ascomycota</taxon>
        <taxon>Pezizomycotina</taxon>
        <taxon>Leotiomycetes</taxon>
        <taxon>Helotiales</taxon>
        <taxon>Hyaloscyphaceae</taxon>
        <taxon>Hyaloscypha</taxon>
    </lineage>
</organism>
<protein>
    <recommendedName>
        <fullName evidence="1">Glucose-methanol-choline oxidoreductase C-terminal domain-containing protein</fullName>
    </recommendedName>
</protein>
<dbReference type="Pfam" id="PF05199">
    <property type="entry name" value="GMC_oxred_C"/>
    <property type="match status" value="1"/>
</dbReference>
<accession>A0A2J6QB68</accession>
<dbReference type="GO" id="GO:0016614">
    <property type="term" value="F:oxidoreductase activity, acting on CH-OH group of donors"/>
    <property type="evidence" value="ECO:0007669"/>
    <property type="project" value="InterPro"/>
</dbReference>
<reference evidence="2 3" key="1">
    <citation type="submission" date="2016-05" db="EMBL/GenBank/DDBJ databases">
        <title>A degradative enzymes factory behind the ericoid mycorrhizal symbiosis.</title>
        <authorList>
            <consortium name="DOE Joint Genome Institute"/>
            <person name="Martino E."/>
            <person name="Morin E."/>
            <person name="Grelet G."/>
            <person name="Kuo A."/>
            <person name="Kohler A."/>
            <person name="Daghino S."/>
            <person name="Barry K."/>
            <person name="Choi C."/>
            <person name="Cichocki N."/>
            <person name="Clum A."/>
            <person name="Copeland A."/>
            <person name="Hainaut M."/>
            <person name="Haridas S."/>
            <person name="Labutti K."/>
            <person name="Lindquist E."/>
            <person name="Lipzen A."/>
            <person name="Khouja H.-R."/>
            <person name="Murat C."/>
            <person name="Ohm R."/>
            <person name="Olson A."/>
            <person name="Spatafora J."/>
            <person name="Veneault-Fourrey C."/>
            <person name="Henrissat B."/>
            <person name="Grigoriev I."/>
            <person name="Martin F."/>
            <person name="Perotto S."/>
        </authorList>
    </citation>
    <scope>NUCLEOTIDE SEQUENCE [LARGE SCALE GENOMIC DNA]</scope>
    <source>
        <strain evidence="2 3">UAMH 7357</strain>
    </source>
</reference>
<dbReference type="Proteomes" id="UP000235672">
    <property type="component" value="Unassembled WGS sequence"/>
</dbReference>
<dbReference type="Gene3D" id="3.50.50.60">
    <property type="entry name" value="FAD/NAD(P)-binding domain"/>
    <property type="match status" value="1"/>
</dbReference>
<proteinExistence type="predicted"/>
<evidence type="ECO:0000259" key="1">
    <source>
        <dbReference type="Pfam" id="PF05199"/>
    </source>
</evidence>
<dbReference type="Gene3D" id="3.30.560.10">
    <property type="entry name" value="Glucose Oxidase, domain 3"/>
    <property type="match status" value="1"/>
</dbReference>